<gene>
    <name evidence="2" type="ORF">U9M48_039535</name>
</gene>
<dbReference type="EMBL" id="CP144753">
    <property type="protein sequence ID" value="WVZ93565.1"/>
    <property type="molecule type" value="Genomic_DNA"/>
</dbReference>
<reference evidence="2 3" key="1">
    <citation type="submission" date="2024-02" db="EMBL/GenBank/DDBJ databases">
        <title>High-quality chromosome-scale genome assembly of Pensacola bahiagrass (Paspalum notatum Flugge var. saurae).</title>
        <authorList>
            <person name="Vega J.M."/>
            <person name="Podio M."/>
            <person name="Orjuela J."/>
            <person name="Siena L.A."/>
            <person name="Pessino S.C."/>
            <person name="Combes M.C."/>
            <person name="Mariac C."/>
            <person name="Albertini E."/>
            <person name="Pupilli F."/>
            <person name="Ortiz J.P.A."/>
            <person name="Leblanc O."/>
        </authorList>
    </citation>
    <scope>NUCLEOTIDE SEQUENCE [LARGE SCALE GENOMIC DNA]</scope>
    <source>
        <strain evidence="2">R1</strain>
        <tissue evidence="2">Leaf</tissue>
    </source>
</reference>
<name>A0AAQ3XCT5_PASNO</name>
<dbReference type="Proteomes" id="UP001341281">
    <property type="component" value="Chromosome 09"/>
</dbReference>
<feature type="compositionally biased region" description="Low complexity" evidence="1">
    <location>
        <begin position="89"/>
        <end position="103"/>
    </location>
</feature>
<sequence length="143" mass="14765">MDERGNTSHSRGPVRVALISCGSSSLLSSLPVSHRLAPCHRPPPSQRATGSRLPRAPSAPRQLAPLAPGSSHRRPPPAGQPAPLPPLARQPAEPAPAAWAARADGPHSPPPPQAASTEPLPPRAARGSACPLRLPQGHSRSTL</sequence>
<organism evidence="2 3">
    <name type="scientific">Paspalum notatum var. saurae</name>
    <dbReference type="NCBI Taxonomy" id="547442"/>
    <lineage>
        <taxon>Eukaryota</taxon>
        <taxon>Viridiplantae</taxon>
        <taxon>Streptophyta</taxon>
        <taxon>Embryophyta</taxon>
        <taxon>Tracheophyta</taxon>
        <taxon>Spermatophyta</taxon>
        <taxon>Magnoliopsida</taxon>
        <taxon>Liliopsida</taxon>
        <taxon>Poales</taxon>
        <taxon>Poaceae</taxon>
        <taxon>PACMAD clade</taxon>
        <taxon>Panicoideae</taxon>
        <taxon>Andropogonodae</taxon>
        <taxon>Paspaleae</taxon>
        <taxon>Paspalinae</taxon>
        <taxon>Paspalum</taxon>
    </lineage>
</organism>
<proteinExistence type="predicted"/>
<protein>
    <submittedName>
        <fullName evidence="2">Uncharacterized protein</fullName>
    </submittedName>
</protein>
<keyword evidence="3" id="KW-1185">Reference proteome</keyword>
<evidence type="ECO:0000256" key="1">
    <source>
        <dbReference type="SAM" id="MobiDB-lite"/>
    </source>
</evidence>
<dbReference type="AlphaFoldDB" id="A0AAQ3XCT5"/>
<evidence type="ECO:0000313" key="2">
    <source>
        <dbReference type="EMBL" id="WVZ93565.1"/>
    </source>
</evidence>
<feature type="compositionally biased region" description="Pro residues" evidence="1">
    <location>
        <begin position="76"/>
        <end position="88"/>
    </location>
</feature>
<dbReference type="EMBL" id="CP144753">
    <property type="protein sequence ID" value="WVZ93566.1"/>
    <property type="molecule type" value="Genomic_DNA"/>
</dbReference>
<evidence type="ECO:0000313" key="3">
    <source>
        <dbReference type="Proteomes" id="UP001341281"/>
    </source>
</evidence>
<feature type="region of interest" description="Disordered" evidence="1">
    <location>
        <begin position="34"/>
        <end position="143"/>
    </location>
</feature>
<accession>A0AAQ3XCT5</accession>